<evidence type="ECO:0000313" key="3">
    <source>
        <dbReference type="Proteomes" id="UP000244077"/>
    </source>
</evidence>
<accession>A0A2T5HID1</accession>
<evidence type="ECO:0000256" key="1">
    <source>
        <dbReference type="SAM" id="Phobius"/>
    </source>
</evidence>
<keyword evidence="1" id="KW-0472">Membrane</keyword>
<name>A0A2T5HID1_9RHOB</name>
<dbReference type="RefSeq" id="WP_107816791.1">
    <property type="nucleotide sequence ID" value="NZ_QAOH01000008.1"/>
</dbReference>
<dbReference type="Pfam" id="PF20082">
    <property type="entry name" value="DUF6476"/>
    <property type="match status" value="1"/>
</dbReference>
<gene>
    <name evidence="2" type="ORF">C8N42_10885</name>
</gene>
<comment type="caution">
    <text evidence="2">The sequence shown here is derived from an EMBL/GenBank/DDBJ whole genome shotgun (WGS) entry which is preliminary data.</text>
</comment>
<keyword evidence="1" id="KW-1133">Transmembrane helix</keyword>
<dbReference type="AlphaFoldDB" id="A0A2T5HID1"/>
<protein>
    <recommendedName>
        <fullName evidence="4">ABC transporter permease</fullName>
    </recommendedName>
</protein>
<sequence>MSNLEIDPKDAARLTLLRRLVTTLLVVMIAGFLVLIALLVTRFPSMDAPSVPWPDHLALPEGITPEAVTRGSDWIAVVSGDEILIFEADSGALRQRISVSP</sequence>
<organism evidence="2 3">
    <name type="scientific">Celeribacter persicus</name>
    <dbReference type="NCBI Taxonomy" id="1651082"/>
    <lineage>
        <taxon>Bacteria</taxon>
        <taxon>Pseudomonadati</taxon>
        <taxon>Pseudomonadota</taxon>
        <taxon>Alphaproteobacteria</taxon>
        <taxon>Rhodobacterales</taxon>
        <taxon>Roseobacteraceae</taxon>
        <taxon>Celeribacter</taxon>
    </lineage>
</organism>
<dbReference type="OrthoDB" id="7872651at2"/>
<feature type="transmembrane region" description="Helical" evidence="1">
    <location>
        <begin position="20"/>
        <end position="40"/>
    </location>
</feature>
<keyword evidence="3" id="KW-1185">Reference proteome</keyword>
<proteinExistence type="predicted"/>
<evidence type="ECO:0008006" key="4">
    <source>
        <dbReference type="Google" id="ProtNLM"/>
    </source>
</evidence>
<reference evidence="2 3" key="1">
    <citation type="submission" date="2018-04" db="EMBL/GenBank/DDBJ databases">
        <title>Genomic Encyclopedia of Archaeal and Bacterial Type Strains, Phase II (KMG-II): from individual species to whole genera.</title>
        <authorList>
            <person name="Goeker M."/>
        </authorList>
    </citation>
    <scope>NUCLEOTIDE SEQUENCE [LARGE SCALE GENOMIC DNA]</scope>
    <source>
        <strain evidence="2 3">DSM 100434</strain>
    </source>
</reference>
<dbReference type="InterPro" id="IPR045519">
    <property type="entry name" value="DUF6476"/>
</dbReference>
<keyword evidence="1" id="KW-0812">Transmembrane</keyword>
<dbReference type="EMBL" id="QAOH01000008">
    <property type="protein sequence ID" value="PTQ71309.1"/>
    <property type="molecule type" value="Genomic_DNA"/>
</dbReference>
<evidence type="ECO:0000313" key="2">
    <source>
        <dbReference type="EMBL" id="PTQ71309.1"/>
    </source>
</evidence>
<dbReference type="Proteomes" id="UP000244077">
    <property type="component" value="Unassembled WGS sequence"/>
</dbReference>